<feature type="signal peptide" evidence="1">
    <location>
        <begin position="1"/>
        <end position="20"/>
    </location>
</feature>
<dbReference type="GeneID" id="18167472"/>
<reference evidence="2 3" key="1">
    <citation type="journal article" date="2011" name="Genome Biol.">
        <title>Genome sequence of the insect pathogenic fungus Cordyceps militaris, a valued traditional Chinese medicine.</title>
        <authorList>
            <person name="Zheng P."/>
            <person name="Xia Y."/>
            <person name="Xiao G."/>
            <person name="Xiong C."/>
            <person name="Hu X."/>
            <person name="Zhang S."/>
            <person name="Zheng H."/>
            <person name="Huang Y."/>
            <person name="Zhou Y."/>
            <person name="Wang S."/>
            <person name="Zhao G.P."/>
            <person name="Liu X."/>
            <person name="St Leger R.J."/>
            <person name="Wang C."/>
        </authorList>
    </citation>
    <scope>NUCLEOTIDE SEQUENCE [LARGE SCALE GENOMIC DNA]</scope>
    <source>
        <strain evidence="2 3">CM01</strain>
    </source>
</reference>
<dbReference type="VEuPathDB" id="FungiDB:CCM_05454"/>
<proteinExistence type="predicted"/>
<gene>
    <name evidence="2" type="ORF">CCM_05454</name>
</gene>
<dbReference type="InParanoid" id="G3JJQ6"/>
<dbReference type="AlphaFoldDB" id="G3JJQ6"/>
<evidence type="ECO:0000313" key="3">
    <source>
        <dbReference type="Proteomes" id="UP000001610"/>
    </source>
</evidence>
<dbReference type="RefSeq" id="XP_006670661.1">
    <property type="nucleotide sequence ID" value="XM_006670598.1"/>
</dbReference>
<sequence length="126" mass="13585">MAAQLLQLLLFHAQLSTTSANLTPNYMSTDATWLTIASMASPLLERLLLAHPPVRAHPDRGHLQAVSTLTGPPPWALHARQQASALKVKSVAVISQRLLAISLRCVTNFQVTVVRQDSLACSAPSL</sequence>
<evidence type="ECO:0000313" key="2">
    <source>
        <dbReference type="EMBL" id="EGX91296.1"/>
    </source>
</evidence>
<name>G3JJQ6_CORMM</name>
<dbReference type="Proteomes" id="UP000001610">
    <property type="component" value="Unassembled WGS sequence"/>
</dbReference>
<accession>G3JJQ6</accession>
<protein>
    <recommendedName>
        <fullName evidence="4">Secreted protein</fullName>
    </recommendedName>
</protein>
<dbReference type="HOGENOM" id="CLU_1981514_0_0_1"/>
<dbReference type="EMBL" id="JH126402">
    <property type="protein sequence ID" value="EGX91296.1"/>
    <property type="molecule type" value="Genomic_DNA"/>
</dbReference>
<organism evidence="2 3">
    <name type="scientific">Cordyceps militaris (strain CM01)</name>
    <name type="common">Caterpillar fungus</name>
    <dbReference type="NCBI Taxonomy" id="983644"/>
    <lineage>
        <taxon>Eukaryota</taxon>
        <taxon>Fungi</taxon>
        <taxon>Dikarya</taxon>
        <taxon>Ascomycota</taxon>
        <taxon>Pezizomycotina</taxon>
        <taxon>Sordariomycetes</taxon>
        <taxon>Hypocreomycetidae</taxon>
        <taxon>Hypocreales</taxon>
        <taxon>Cordycipitaceae</taxon>
        <taxon>Cordyceps</taxon>
    </lineage>
</organism>
<evidence type="ECO:0000256" key="1">
    <source>
        <dbReference type="SAM" id="SignalP"/>
    </source>
</evidence>
<keyword evidence="3" id="KW-1185">Reference proteome</keyword>
<keyword evidence="1" id="KW-0732">Signal</keyword>
<evidence type="ECO:0008006" key="4">
    <source>
        <dbReference type="Google" id="ProtNLM"/>
    </source>
</evidence>
<dbReference type="KEGG" id="cmt:CCM_05454"/>
<feature type="chain" id="PRO_5003446291" description="Secreted protein" evidence="1">
    <location>
        <begin position="21"/>
        <end position="126"/>
    </location>
</feature>